<proteinExistence type="predicted"/>
<keyword evidence="3" id="KW-1185">Reference proteome</keyword>
<dbReference type="EMBL" id="BSRI01000001">
    <property type="protein sequence ID" value="GLV55100.1"/>
    <property type="molecule type" value="Genomic_DNA"/>
</dbReference>
<protein>
    <submittedName>
        <fullName evidence="2">Uncharacterized protein</fullName>
    </submittedName>
</protein>
<gene>
    <name evidence="2" type="ORF">KDH_19470</name>
</gene>
<reference evidence="2 3" key="1">
    <citation type="submission" date="2023-02" db="EMBL/GenBank/DDBJ databases">
        <title>Dictyobacter halimunensis sp. nov., a new member of the class Ktedonobacteria from forest soil in a geothermal area.</title>
        <authorList>
            <person name="Rachmania M.K."/>
            <person name="Ningsih F."/>
            <person name="Sakai Y."/>
            <person name="Yabe S."/>
            <person name="Yokota A."/>
            <person name="Sjamsuridzal W."/>
        </authorList>
    </citation>
    <scope>NUCLEOTIDE SEQUENCE [LARGE SCALE GENOMIC DNA]</scope>
    <source>
        <strain evidence="2 3">S3.2.2.5</strain>
    </source>
</reference>
<accession>A0ABQ6FNB5</accession>
<feature type="region of interest" description="Disordered" evidence="1">
    <location>
        <begin position="65"/>
        <end position="98"/>
    </location>
</feature>
<sequence length="98" mass="10493">MAGVDFLSLSMARNVDAPALYGDVSFDGKSDARPEPTMGVDGWGQKIGREARTYDAPFRAGRCRRGGEPLLPGAWGEHAGGMLKSPTPPPPSPRRRRG</sequence>
<dbReference type="Proteomes" id="UP001344906">
    <property type="component" value="Unassembled WGS sequence"/>
</dbReference>
<evidence type="ECO:0000313" key="2">
    <source>
        <dbReference type="EMBL" id="GLV55100.1"/>
    </source>
</evidence>
<comment type="caution">
    <text evidence="2">The sequence shown here is derived from an EMBL/GenBank/DDBJ whole genome shotgun (WGS) entry which is preliminary data.</text>
</comment>
<name>A0ABQ6FNB5_9CHLR</name>
<evidence type="ECO:0000256" key="1">
    <source>
        <dbReference type="SAM" id="MobiDB-lite"/>
    </source>
</evidence>
<feature type="region of interest" description="Disordered" evidence="1">
    <location>
        <begin position="22"/>
        <end position="44"/>
    </location>
</feature>
<organism evidence="2 3">
    <name type="scientific">Dictyobacter halimunensis</name>
    <dbReference type="NCBI Taxonomy" id="3026934"/>
    <lineage>
        <taxon>Bacteria</taxon>
        <taxon>Bacillati</taxon>
        <taxon>Chloroflexota</taxon>
        <taxon>Ktedonobacteria</taxon>
        <taxon>Ktedonobacterales</taxon>
        <taxon>Dictyobacteraceae</taxon>
        <taxon>Dictyobacter</taxon>
    </lineage>
</organism>
<evidence type="ECO:0000313" key="3">
    <source>
        <dbReference type="Proteomes" id="UP001344906"/>
    </source>
</evidence>